<dbReference type="Proteomes" id="UP001054902">
    <property type="component" value="Unassembled WGS sequence"/>
</dbReference>
<evidence type="ECO:0000256" key="3">
    <source>
        <dbReference type="ARBA" id="ARBA00023242"/>
    </source>
</evidence>
<feature type="compositionally biased region" description="Basic and acidic residues" evidence="4">
    <location>
        <begin position="81"/>
        <end position="90"/>
    </location>
</feature>
<dbReference type="InterPro" id="IPR000232">
    <property type="entry name" value="HSF_DNA-bd"/>
</dbReference>
<feature type="compositionally biased region" description="Polar residues" evidence="4">
    <location>
        <begin position="26"/>
        <end position="39"/>
    </location>
</feature>
<dbReference type="Gene3D" id="1.10.10.10">
    <property type="entry name" value="Winged helix-like DNA-binding domain superfamily/Winged helix DNA-binding domain"/>
    <property type="match status" value="1"/>
</dbReference>
<dbReference type="GO" id="GO:0003700">
    <property type="term" value="F:DNA-binding transcription factor activity"/>
    <property type="evidence" value="ECO:0007669"/>
    <property type="project" value="InterPro"/>
</dbReference>
<dbReference type="AlphaFoldDB" id="A0AAD3HBR7"/>
<gene>
    <name evidence="6" type="ORF">CTEN210_13927</name>
</gene>
<keyword evidence="7" id="KW-1185">Reference proteome</keyword>
<evidence type="ECO:0000256" key="1">
    <source>
        <dbReference type="ARBA" id="ARBA00004123"/>
    </source>
</evidence>
<evidence type="ECO:0000256" key="4">
    <source>
        <dbReference type="SAM" id="MobiDB-lite"/>
    </source>
</evidence>
<comment type="subcellular location">
    <subcellularLocation>
        <location evidence="1">Nucleus</location>
    </subcellularLocation>
</comment>
<keyword evidence="2" id="KW-0238">DNA-binding</keyword>
<comment type="caution">
    <text evidence="6">The sequence shown here is derived from an EMBL/GenBank/DDBJ whole genome shotgun (WGS) entry which is preliminary data.</text>
</comment>
<evidence type="ECO:0000256" key="2">
    <source>
        <dbReference type="ARBA" id="ARBA00023125"/>
    </source>
</evidence>
<reference evidence="6 7" key="1">
    <citation type="journal article" date="2021" name="Sci. Rep.">
        <title>The genome of the diatom Chaetoceros tenuissimus carries an ancient integrated fragment of an extant virus.</title>
        <authorList>
            <person name="Hongo Y."/>
            <person name="Kimura K."/>
            <person name="Takaki Y."/>
            <person name="Yoshida Y."/>
            <person name="Baba S."/>
            <person name="Kobayashi G."/>
            <person name="Nagasaki K."/>
            <person name="Hano T."/>
            <person name="Tomaru Y."/>
        </authorList>
    </citation>
    <scope>NUCLEOTIDE SEQUENCE [LARGE SCALE GENOMIC DNA]</scope>
    <source>
        <strain evidence="6 7">NIES-3715</strain>
    </source>
</reference>
<evidence type="ECO:0000313" key="6">
    <source>
        <dbReference type="EMBL" id="GFH57451.1"/>
    </source>
</evidence>
<evidence type="ECO:0000313" key="7">
    <source>
        <dbReference type="Proteomes" id="UP001054902"/>
    </source>
</evidence>
<dbReference type="Pfam" id="PF00447">
    <property type="entry name" value="HSF_DNA-bind"/>
    <property type="match status" value="1"/>
</dbReference>
<dbReference type="InterPro" id="IPR036390">
    <property type="entry name" value="WH_DNA-bd_sf"/>
</dbReference>
<feature type="domain" description="HSF-type DNA-binding" evidence="5">
    <location>
        <begin position="92"/>
        <end position="179"/>
    </location>
</feature>
<evidence type="ECO:0000259" key="5">
    <source>
        <dbReference type="Pfam" id="PF00447"/>
    </source>
</evidence>
<accession>A0AAD3HBR7</accession>
<dbReference type="GO" id="GO:0043565">
    <property type="term" value="F:sequence-specific DNA binding"/>
    <property type="evidence" value="ECO:0007669"/>
    <property type="project" value="InterPro"/>
</dbReference>
<feature type="compositionally biased region" description="Polar residues" evidence="4">
    <location>
        <begin position="48"/>
        <end position="80"/>
    </location>
</feature>
<feature type="region of interest" description="Disordered" evidence="4">
    <location>
        <begin position="26"/>
        <end position="90"/>
    </location>
</feature>
<name>A0AAD3HBR7_9STRA</name>
<dbReference type="EMBL" id="BLLK01000058">
    <property type="protein sequence ID" value="GFH57451.1"/>
    <property type="molecule type" value="Genomic_DNA"/>
</dbReference>
<protein>
    <recommendedName>
        <fullName evidence="5">HSF-type DNA-binding domain-containing protein</fullName>
    </recommendedName>
</protein>
<dbReference type="GO" id="GO:0005634">
    <property type="term" value="C:nucleus"/>
    <property type="evidence" value="ECO:0007669"/>
    <property type="project" value="UniProtKB-SubCell"/>
</dbReference>
<dbReference type="SUPFAM" id="SSF46785">
    <property type="entry name" value="Winged helix' DNA-binding domain"/>
    <property type="match status" value="1"/>
</dbReference>
<dbReference type="InterPro" id="IPR036388">
    <property type="entry name" value="WH-like_DNA-bd_sf"/>
</dbReference>
<keyword evidence="3" id="KW-0539">Nucleus</keyword>
<organism evidence="6 7">
    <name type="scientific">Chaetoceros tenuissimus</name>
    <dbReference type="NCBI Taxonomy" id="426638"/>
    <lineage>
        <taxon>Eukaryota</taxon>
        <taxon>Sar</taxon>
        <taxon>Stramenopiles</taxon>
        <taxon>Ochrophyta</taxon>
        <taxon>Bacillariophyta</taxon>
        <taxon>Coscinodiscophyceae</taxon>
        <taxon>Chaetocerotophycidae</taxon>
        <taxon>Chaetocerotales</taxon>
        <taxon>Chaetocerotaceae</taxon>
        <taxon>Chaetoceros</taxon>
    </lineage>
</organism>
<sequence>MPTFRVVDQSEDKDAVSALMQLACTSKNVETKSTNTPPLNTEVPKQQPPTTKNSPPEESITYNFHQPHPVSTTKELSNQNKHNDGDGDRDNFPVELLRVLNNFQNSTAITWSKDGRSFYVKDHKVFVNQIIPTNFTSIRPEYEAFLSKLQEWGFVKFYDKTESSLPSFRHESFHSETEESKVQALCDTISAAEHNASIELENRLEAMRQHLNYARELQAVRVIELSRNPQDLSEFYQMTISDYASNTSEKTLMLLKYVKMQRMKHRRVMKLVCTHFRAAQIHATNRNSSLDSFSTQNDAFIQQRKMQQKIPLNFSTMRHGLSSVNSNGHQILIRRMGSP</sequence>
<proteinExistence type="predicted"/>